<dbReference type="AlphaFoldDB" id="A0AAQ3M256"/>
<dbReference type="Gene3D" id="1.10.10.2120">
    <property type="match status" value="1"/>
</dbReference>
<organism evidence="2 3">
    <name type="scientific">Acrodontium crateriforme</name>
    <dbReference type="NCBI Taxonomy" id="150365"/>
    <lineage>
        <taxon>Eukaryota</taxon>
        <taxon>Fungi</taxon>
        <taxon>Dikarya</taxon>
        <taxon>Ascomycota</taxon>
        <taxon>Pezizomycotina</taxon>
        <taxon>Dothideomycetes</taxon>
        <taxon>Dothideomycetidae</taxon>
        <taxon>Mycosphaerellales</taxon>
        <taxon>Teratosphaeriaceae</taxon>
        <taxon>Acrodontium</taxon>
    </lineage>
</organism>
<dbReference type="PANTHER" id="PTHR34180:SF1">
    <property type="entry name" value="BETA-ALANYL-DOPAMINE_CARCININE HYDROLASE"/>
    <property type="match status" value="1"/>
</dbReference>
<dbReference type="Pfam" id="PF03417">
    <property type="entry name" value="AAT"/>
    <property type="match status" value="1"/>
</dbReference>
<dbReference type="NCBIfam" id="NF040521">
    <property type="entry name" value="C45_proenzyme"/>
    <property type="match status" value="1"/>
</dbReference>
<accession>A0AAQ3M256</accession>
<dbReference type="InterPro" id="IPR047794">
    <property type="entry name" value="C45_proenzyme-like"/>
</dbReference>
<evidence type="ECO:0000313" key="2">
    <source>
        <dbReference type="EMBL" id="WPG99942.1"/>
    </source>
</evidence>
<reference evidence="2 3" key="1">
    <citation type="submission" date="2023-11" db="EMBL/GenBank/DDBJ databases">
        <title>An acidophilic fungus is an integral part of prey digestion in a carnivorous sundew plant.</title>
        <authorList>
            <person name="Tsai I.J."/>
        </authorList>
    </citation>
    <scope>NUCLEOTIDE SEQUENCE [LARGE SCALE GENOMIC DNA]</scope>
    <source>
        <strain evidence="2">169a</strain>
    </source>
</reference>
<dbReference type="Gene3D" id="3.60.60.10">
    <property type="entry name" value="Penicillin V Acylase, Chain A"/>
    <property type="match status" value="1"/>
</dbReference>
<keyword evidence="3" id="KW-1185">Reference proteome</keyword>
<dbReference type="InterPro" id="IPR047801">
    <property type="entry name" value="Peptidase_C45"/>
</dbReference>
<evidence type="ECO:0000259" key="1">
    <source>
        <dbReference type="Pfam" id="PF03417"/>
    </source>
</evidence>
<dbReference type="Proteomes" id="UP001303373">
    <property type="component" value="Chromosome 4"/>
</dbReference>
<evidence type="ECO:0000313" key="3">
    <source>
        <dbReference type="Proteomes" id="UP001303373"/>
    </source>
</evidence>
<name>A0AAQ3M256_9PEZI</name>
<dbReference type="InterPro" id="IPR005079">
    <property type="entry name" value="Peptidase_C45_hydrolase"/>
</dbReference>
<dbReference type="EMBL" id="CP138583">
    <property type="protein sequence ID" value="WPG99942.1"/>
    <property type="molecule type" value="Genomic_DNA"/>
</dbReference>
<dbReference type="PANTHER" id="PTHR34180">
    <property type="entry name" value="PEPTIDASE C45"/>
    <property type="match status" value="1"/>
</dbReference>
<sequence>MLQVTCEGSPYEIGVKHGHICKEQVMASVLFTKELSFNSTHKPWIEVQEVARMFSNTIKNRWPRYYKEMEGIAEGSGCDLLDIIALNIRTEIAFGLATSPPDSAIGDGCTNAWAQTPYGPLQGQNWDWLVAQKRNLVQLTIRQHNYPEIQMITEAGMIGKIGLNSAGVAVTYNALYVRGANFKGLPSHLAMRMALESCSVGEACLAIQCQGGMAASAYILVGDRTTARGVEFSSLDIKYQSPNRYGYVAHTNHCLIAREESLDEVGYPADSIQRLARIEELLRSFCGGREAFSDLWKDEQDSPTGICRALRQL</sequence>
<protein>
    <recommendedName>
        <fullName evidence="1">Peptidase C45 hydrolase domain-containing protein</fullName>
    </recommendedName>
</protein>
<proteinExistence type="predicted"/>
<gene>
    <name evidence="2" type="ORF">R9X50_00276500</name>
</gene>
<feature type="domain" description="Peptidase C45 hydrolase" evidence="1">
    <location>
        <begin position="119"/>
        <end position="309"/>
    </location>
</feature>